<dbReference type="Pfam" id="PF00431">
    <property type="entry name" value="CUB"/>
    <property type="match status" value="1"/>
</dbReference>
<evidence type="ECO:0000313" key="12">
    <source>
        <dbReference type="EMBL" id="CAH0717938.1"/>
    </source>
</evidence>
<name>A0A8J9V9R8_9NEOP</name>
<feature type="coiled-coil region" evidence="8">
    <location>
        <begin position="322"/>
        <end position="374"/>
    </location>
</feature>
<dbReference type="SUPFAM" id="SSF49854">
    <property type="entry name" value="Spermadhesin, CUB domain"/>
    <property type="match status" value="1"/>
</dbReference>
<dbReference type="InterPro" id="IPR009003">
    <property type="entry name" value="Peptidase_S1_PA"/>
</dbReference>
<feature type="domain" description="Peptidase S1" evidence="11">
    <location>
        <begin position="600"/>
        <end position="833"/>
    </location>
</feature>
<dbReference type="InterPro" id="IPR035914">
    <property type="entry name" value="Sperma_CUB_dom_sf"/>
</dbReference>
<dbReference type="Proteomes" id="UP000838878">
    <property type="component" value="Chromosome 12"/>
</dbReference>
<dbReference type="GO" id="GO:0006508">
    <property type="term" value="P:proteolysis"/>
    <property type="evidence" value="ECO:0007669"/>
    <property type="project" value="UniProtKB-KW"/>
</dbReference>
<dbReference type="InterPro" id="IPR043504">
    <property type="entry name" value="Peptidase_S1_PA_chymotrypsin"/>
</dbReference>
<evidence type="ECO:0000256" key="4">
    <source>
        <dbReference type="ARBA" id="ARBA00022801"/>
    </source>
</evidence>
<keyword evidence="6" id="KW-1015">Disulfide bond</keyword>
<keyword evidence="8" id="KW-0175">Coiled coil</keyword>
<dbReference type="EMBL" id="OV170232">
    <property type="protein sequence ID" value="CAH0717938.1"/>
    <property type="molecule type" value="Genomic_DNA"/>
</dbReference>
<feature type="non-terminal residue" evidence="12">
    <location>
        <position position="839"/>
    </location>
</feature>
<dbReference type="PANTHER" id="PTHR24252:SF7">
    <property type="entry name" value="HYALIN"/>
    <property type="match status" value="1"/>
</dbReference>
<sequence length="839" mass="93929">LNVQLSRYQERLRSNAPTLTVEGNVFKPNEKYDGFESILTASLSQRHESNEEDGHTYRISEDGSHAERVVDLSGLLSAQALAPLFDAYQENLQEKDNLILDYEKQFENMNKKSKQIVEENKALNEKVSVLEEELVGVRQRYKKIVVEKETNDIERATLLERAERAEFKLKEVYELYEGKMAAMLRDYETVHREYFTVKSALEASTGKMAALDALRVSTVPADLHERRLDDCKRLLEELKHQYSMDTERKNEQIKKLEEELHKTDEKYKKICEENVIVKEELRAALKNVRLYRKAAVVFRHRARSAAARATRARRKKTQNEPLRKALEALERIKMEIKIVKSRAHTSLEELERRIVEQERRAAHAQAECRRELERASLALEHKEGIIRSLIDKVADVEEVRLSQTNTHRLQGIVSDSSDSSPKNLDKKERSNVKFVPGPASGVVATSMYRGAALILLLLGYCQAQDLGCDFVQNVFVGRTYYIYSPNYPNSYNRGITCRWIATCPVGYNCRLNCIDINLPQTSSCSGDRLLISRSGDPQLTSAETYCGRGTLNTVSTGRTISVGLITTQFSTGGRFMCELTAVLQSPPSSCSCGYQSVNRIVGGEPTRPHEFPMMAGIVYEEESAIKCGGVIISANYVVTAAHCVVSKNRNELAVVVGAHDTSAGADASATQAFRVASFLVHPQYTPSNYDYDIAIVRLAGQIRFSALVGPVCLPFRFRNDDFTGSPVTIIGWGTLMPGGPTSPVLRKVDVNVISQETCRNIMGSITPRQMCTYARGKDSCQDDSGGPLLYRDLSNGLLYYAGIVSYGTFCASTTPSVNTRVTALLDWIVANAPDDYCIK</sequence>
<dbReference type="OrthoDB" id="6622877at2759"/>
<comment type="subcellular location">
    <subcellularLocation>
        <location evidence="1">Secreted</location>
    </subcellularLocation>
</comment>
<protein>
    <submittedName>
        <fullName evidence="12">Uncharacterized protein</fullName>
    </submittedName>
</protein>
<gene>
    <name evidence="12" type="ORF">BINO364_LOCUS4491</name>
</gene>
<keyword evidence="4" id="KW-0378">Hydrolase</keyword>
<evidence type="ECO:0000256" key="1">
    <source>
        <dbReference type="ARBA" id="ARBA00004613"/>
    </source>
</evidence>
<dbReference type="PROSITE" id="PS01180">
    <property type="entry name" value="CUB"/>
    <property type="match status" value="1"/>
</dbReference>
<dbReference type="GO" id="GO:0004252">
    <property type="term" value="F:serine-type endopeptidase activity"/>
    <property type="evidence" value="ECO:0007669"/>
    <property type="project" value="InterPro"/>
</dbReference>
<dbReference type="CDD" id="cd00190">
    <property type="entry name" value="Tryp_SPc"/>
    <property type="match status" value="1"/>
</dbReference>
<evidence type="ECO:0000256" key="3">
    <source>
        <dbReference type="ARBA" id="ARBA00022670"/>
    </source>
</evidence>
<dbReference type="PANTHER" id="PTHR24252">
    <property type="entry name" value="ACROSIN-RELATED"/>
    <property type="match status" value="1"/>
</dbReference>
<dbReference type="Gene3D" id="2.60.120.290">
    <property type="entry name" value="Spermadhesin, CUB domain"/>
    <property type="match status" value="1"/>
</dbReference>
<keyword evidence="3" id="KW-0645">Protease</keyword>
<dbReference type="InterPro" id="IPR018114">
    <property type="entry name" value="TRYPSIN_HIS"/>
</dbReference>
<evidence type="ECO:0000256" key="8">
    <source>
        <dbReference type="SAM" id="Coils"/>
    </source>
</evidence>
<evidence type="ECO:0000256" key="6">
    <source>
        <dbReference type="ARBA" id="ARBA00023157"/>
    </source>
</evidence>
<evidence type="ECO:0000256" key="2">
    <source>
        <dbReference type="ARBA" id="ARBA00022525"/>
    </source>
</evidence>
<feature type="compositionally biased region" description="Polar residues" evidence="9">
    <location>
        <begin position="410"/>
        <end position="422"/>
    </location>
</feature>
<proteinExistence type="predicted"/>
<keyword evidence="5" id="KW-0720">Serine protease</keyword>
<dbReference type="Gene3D" id="2.40.10.10">
    <property type="entry name" value="Trypsin-like serine proteases"/>
    <property type="match status" value="1"/>
</dbReference>
<accession>A0A8J9V9R8</accession>
<evidence type="ECO:0000256" key="7">
    <source>
        <dbReference type="PROSITE-ProRule" id="PRU00059"/>
    </source>
</evidence>
<dbReference type="SMART" id="SM00020">
    <property type="entry name" value="Tryp_SPc"/>
    <property type="match status" value="1"/>
</dbReference>
<dbReference type="CDD" id="cd00041">
    <property type="entry name" value="CUB"/>
    <property type="match status" value="1"/>
</dbReference>
<keyword evidence="2" id="KW-0964">Secreted</keyword>
<dbReference type="SUPFAM" id="SSF50494">
    <property type="entry name" value="Trypsin-like serine proteases"/>
    <property type="match status" value="1"/>
</dbReference>
<feature type="region of interest" description="Disordered" evidence="9">
    <location>
        <begin position="410"/>
        <end position="430"/>
    </location>
</feature>
<dbReference type="GO" id="GO:0005576">
    <property type="term" value="C:extracellular region"/>
    <property type="evidence" value="ECO:0007669"/>
    <property type="project" value="UniProtKB-SubCell"/>
</dbReference>
<reference evidence="12" key="1">
    <citation type="submission" date="2021-12" db="EMBL/GenBank/DDBJ databases">
        <authorList>
            <person name="Martin H S."/>
        </authorList>
    </citation>
    <scope>NUCLEOTIDE SEQUENCE</scope>
</reference>
<organism evidence="12 13">
    <name type="scientific">Brenthis ino</name>
    <name type="common">lesser marbled fritillary</name>
    <dbReference type="NCBI Taxonomy" id="405034"/>
    <lineage>
        <taxon>Eukaryota</taxon>
        <taxon>Metazoa</taxon>
        <taxon>Ecdysozoa</taxon>
        <taxon>Arthropoda</taxon>
        <taxon>Hexapoda</taxon>
        <taxon>Insecta</taxon>
        <taxon>Pterygota</taxon>
        <taxon>Neoptera</taxon>
        <taxon>Endopterygota</taxon>
        <taxon>Lepidoptera</taxon>
        <taxon>Glossata</taxon>
        <taxon>Ditrysia</taxon>
        <taxon>Papilionoidea</taxon>
        <taxon>Nymphalidae</taxon>
        <taxon>Heliconiinae</taxon>
        <taxon>Argynnini</taxon>
        <taxon>Brenthis</taxon>
    </lineage>
</organism>
<evidence type="ECO:0000256" key="5">
    <source>
        <dbReference type="ARBA" id="ARBA00022825"/>
    </source>
</evidence>
<dbReference type="PRINTS" id="PR00722">
    <property type="entry name" value="CHYMOTRYPSIN"/>
</dbReference>
<evidence type="ECO:0000313" key="13">
    <source>
        <dbReference type="Proteomes" id="UP000838878"/>
    </source>
</evidence>
<feature type="coiled-coil region" evidence="8">
    <location>
        <begin position="221"/>
        <end position="273"/>
    </location>
</feature>
<dbReference type="PROSITE" id="PS50240">
    <property type="entry name" value="TRYPSIN_DOM"/>
    <property type="match status" value="1"/>
</dbReference>
<keyword evidence="13" id="KW-1185">Reference proteome</keyword>
<evidence type="ECO:0000259" key="11">
    <source>
        <dbReference type="PROSITE" id="PS50240"/>
    </source>
</evidence>
<evidence type="ECO:0000256" key="9">
    <source>
        <dbReference type="SAM" id="MobiDB-lite"/>
    </source>
</evidence>
<dbReference type="SMART" id="SM00042">
    <property type="entry name" value="CUB"/>
    <property type="match status" value="1"/>
</dbReference>
<dbReference type="InterPro" id="IPR001254">
    <property type="entry name" value="Trypsin_dom"/>
</dbReference>
<dbReference type="AlphaFoldDB" id="A0A8J9V9R8"/>
<dbReference type="InterPro" id="IPR000859">
    <property type="entry name" value="CUB_dom"/>
</dbReference>
<dbReference type="FunFam" id="2.40.10.10:FF:000015">
    <property type="entry name" value="Atrial natriuretic peptide-converting enzyme"/>
    <property type="match status" value="1"/>
</dbReference>
<feature type="coiled-coil region" evidence="8">
    <location>
        <begin position="85"/>
        <end position="140"/>
    </location>
</feature>
<feature type="non-terminal residue" evidence="12">
    <location>
        <position position="1"/>
    </location>
</feature>
<dbReference type="Pfam" id="PF00089">
    <property type="entry name" value="Trypsin"/>
    <property type="match status" value="1"/>
</dbReference>
<dbReference type="InterPro" id="IPR001314">
    <property type="entry name" value="Peptidase_S1A"/>
</dbReference>
<evidence type="ECO:0000259" key="10">
    <source>
        <dbReference type="PROSITE" id="PS01180"/>
    </source>
</evidence>
<dbReference type="PROSITE" id="PS00134">
    <property type="entry name" value="TRYPSIN_HIS"/>
    <property type="match status" value="1"/>
</dbReference>
<comment type="caution">
    <text evidence="7">Lacks conserved residue(s) required for the propagation of feature annotation.</text>
</comment>
<feature type="domain" description="CUB" evidence="10">
    <location>
        <begin position="468"/>
        <end position="582"/>
    </location>
</feature>